<gene>
    <name evidence="2" type="ORF">KDI_24170</name>
</gene>
<dbReference type="Proteomes" id="UP000322530">
    <property type="component" value="Unassembled WGS sequence"/>
</dbReference>
<keyword evidence="3" id="KW-1185">Reference proteome</keyword>
<organism evidence="2 3">
    <name type="scientific">Dictyobacter arantiisoli</name>
    <dbReference type="NCBI Taxonomy" id="2014874"/>
    <lineage>
        <taxon>Bacteria</taxon>
        <taxon>Bacillati</taxon>
        <taxon>Chloroflexota</taxon>
        <taxon>Ktedonobacteria</taxon>
        <taxon>Ktedonobacterales</taxon>
        <taxon>Dictyobacteraceae</taxon>
        <taxon>Dictyobacter</taxon>
    </lineage>
</organism>
<comment type="caution">
    <text evidence="2">The sequence shown here is derived from an EMBL/GenBank/DDBJ whole genome shotgun (WGS) entry which is preliminary data.</text>
</comment>
<feature type="region of interest" description="Disordered" evidence="1">
    <location>
        <begin position="1"/>
        <end position="21"/>
    </location>
</feature>
<reference evidence="2 3" key="1">
    <citation type="submission" date="2019-01" db="EMBL/GenBank/DDBJ databases">
        <title>Draft genome sequence of Dictyobacter sp. Uno17.</title>
        <authorList>
            <person name="Wang C.M."/>
            <person name="Zheng Y."/>
            <person name="Sakai Y."/>
            <person name="Abe K."/>
            <person name="Yokota A."/>
            <person name="Yabe S."/>
        </authorList>
    </citation>
    <scope>NUCLEOTIDE SEQUENCE [LARGE SCALE GENOMIC DNA]</scope>
    <source>
        <strain evidence="2 3">Uno17</strain>
    </source>
</reference>
<evidence type="ECO:0000313" key="3">
    <source>
        <dbReference type="Proteomes" id="UP000322530"/>
    </source>
</evidence>
<dbReference type="AlphaFoldDB" id="A0A5A5TCV4"/>
<protein>
    <submittedName>
        <fullName evidence="2">Uncharacterized protein</fullName>
    </submittedName>
</protein>
<evidence type="ECO:0000256" key="1">
    <source>
        <dbReference type="SAM" id="MobiDB-lite"/>
    </source>
</evidence>
<dbReference type="EMBL" id="BIXY01000031">
    <property type="protein sequence ID" value="GCF08853.1"/>
    <property type="molecule type" value="Genomic_DNA"/>
</dbReference>
<proteinExistence type="predicted"/>
<sequence>MSQQQAPRVATTPHRQYRFNNENHDGEMEVRAEAHLIQQMSVKQELALC</sequence>
<accession>A0A5A5TCV4</accession>
<name>A0A5A5TCV4_9CHLR</name>
<evidence type="ECO:0000313" key="2">
    <source>
        <dbReference type="EMBL" id="GCF08853.1"/>
    </source>
</evidence>